<evidence type="ECO:0000256" key="1">
    <source>
        <dbReference type="SAM" id="MobiDB-lite"/>
    </source>
</evidence>
<feature type="region of interest" description="Disordered" evidence="1">
    <location>
        <begin position="209"/>
        <end position="239"/>
    </location>
</feature>
<name>A0A8S1ZP62_ARAAE</name>
<protein>
    <recommendedName>
        <fullName evidence="4">CCHC-type domain-containing protein</fullName>
    </recommendedName>
</protein>
<keyword evidence="3" id="KW-1185">Reference proteome</keyword>
<evidence type="ECO:0008006" key="4">
    <source>
        <dbReference type="Google" id="ProtNLM"/>
    </source>
</evidence>
<evidence type="ECO:0000313" key="2">
    <source>
        <dbReference type="EMBL" id="CAE5963009.1"/>
    </source>
</evidence>
<organism evidence="2 3">
    <name type="scientific">Arabidopsis arenosa</name>
    <name type="common">Sand rock-cress</name>
    <name type="synonym">Cardaminopsis arenosa</name>
    <dbReference type="NCBI Taxonomy" id="38785"/>
    <lineage>
        <taxon>Eukaryota</taxon>
        <taxon>Viridiplantae</taxon>
        <taxon>Streptophyta</taxon>
        <taxon>Embryophyta</taxon>
        <taxon>Tracheophyta</taxon>
        <taxon>Spermatophyta</taxon>
        <taxon>Magnoliopsida</taxon>
        <taxon>eudicotyledons</taxon>
        <taxon>Gunneridae</taxon>
        <taxon>Pentapetalae</taxon>
        <taxon>rosids</taxon>
        <taxon>malvids</taxon>
        <taxon>Brassicales</taxon>
        <taxon>Brassicaceae</taxon>
        <taxon>Camelineae</taxon>
        <taxon>Arabidopsis</taxon>
    </lineage>
</organism>
<dbReference type="EMBL" id="LR999452">
    <property type="protein sequence ID" value="CAE5963009.1"/>
    <property type="molecule type" value="Genomic_DNA"/>
</dbReference>
<dbReference type="AlphaFoldDB" id="A0A8S1ZP62"/>
<reference evidence="2" key="1">
    <citation type="submission" date="2021-01" db="EMBL/GenBank/DDBJ databases">
        <authorList>
            <person name="Bezrukov I."/>
        </authorList>
    </citation>
    <scope>NUCLEOTIDE SEQUENCE</scope>
</reference>
<proteinExistence type="predicted"/>
<gene>
    <name evidence="2" type="ORF">AARE701A_LOCUS4613</name>
</gene>
<dbReference type="Proteomes" id="UP000682877">
    <property type="component" value="Chromosome 2"/>
</dbReference>
<accession>A0A8S1ZP62</accession>
<sequence length="313" mass="34342">MVFLSFDDSKFFIGIGIQRSCDLVICVWCSTWIDVGARGRGRGRRRGRGRGQGVGAPVADESVAQSVTVELVGSLQTDQEEPEGLAGGGAVVDGVPVGVAQARDDRIADLLMRLLERLPERVPAQAPGVPLVAEVQPRIAVAEALPSYIKMMEQMQRIGTEFFSGGAKPKAADEWRMRMERNFLVELVETAALLEEGLKDEAVVTSPTLQAKKPHQQSSSNKSGKPVQGQKRKYDETQRASQDDTRVCFHCKEAGHIKPKSLKLQQREVAVVATATAIPTERQIATAPRMYSIGECRVKILSMRKLCMDEKQL</sequence>
<evidence type="ECO:0000313" key="3">
    <source>
        <dbReference type="Proteomes" id="UP000682877"/>
    </source>
</evidence>